<evidence type="ECO:0000256" key="1">
    <source>
        <dbReference type="SAM" id="MobiDB-lite"/>
    </source>
</evidence>
<keyword evidence="3" id="KW-1185">Reference proteome</keyword>
<organism evidence="2 3">
    <name type="scientific">Phoxinus phoxinus</name>
    <name type="common">Eurasian minnow</name>
    <dbReference type="NCBI Taxonomy" id="58324"/>
    <lineage>
        <taxon>Eukaryota</taxon>
        <taxon>Metazoa</taxon>
        <taxon>Chordata</taxon>
        <taxon>Craniata</taxon>
        <taxon>Vertebrata</taxon>
        <taxon>Euteleostomi</taxon>
        <taxon>Actinopterygii</taxon>
        <taxon>Neopterygii</taxon>
        <taxon>Teleostei</taxon>
        <taxon>Ostariophysi</taxon>
        <taxon>Cypriniformes</taxon>
        <taxon>Leuciscidae</taxon>
        <taxon>Phoxininae</taxon>
        <taxon>Phoxinus</taxon>
    </lineage>
</organism>
<dbReference type="EMBL" id="JAYKXH010000003">
    <property type="protein sequence ID" value="KAK7172923.1"/>
    <property type="molecule type" value="Genomic_DNA"/>
</dbReference>
<dbReference type="AlphaFoldDB" id="A0AAN9DFU7"/>
<evidence type="ECO:0000313" key="2">
    <source>
        <dbReference type="EMBL" id="KAK7172923.1"/>
    </source>
</evidence>
<sequence length="169" mass="18899">MSAVQVEPLCPSVSCSTEDLGAFIDPLFITSTLIKRPRMENSADEIKNTSSGTIKDSTKFDSTYEPDITQEDSQTACQPLYSASKYIVYEDNLLHLFRKCPTCMHTCTVNKFVIWNLCVNHTDMFSLSPQNPLEQPAVHQEYPSWLSALVSSSSFHWVIIHTSSLSSAP</sequence>
<proteinExistence type="predicted"/>
<accession>A0AAN9DFU7</accession>
<protein>
    <submittedName>
        <fullName evidence="2">Uncharacterized protein</fullName>
    </submittedName>
</protein>
<dbReference type="Proteomes" id="UP001364617">
    <property type="component" value="Unassembled WGS sequence"/>
</dbReference>
<evidence type="ECO:0000313" key="3">
    <source>
        <dbReference type="Proteomes" id="UP001364617"/>
    </source>
</evidence>
<feature type="region of interest" description="Disordered" evidence="1">
    <location>
        <begin position="41"/>
        <end position="60"/>
    </location>
</feature>
<comment type="caution">
    <text evidence="2">The sequence shown here is derived from an EMBL/GenBank/DDBJ whole genome shotgun (WGS) entry which is preliminary data.</text>
</comment>
<reference evidence="2 3" key="1">
    <citation type="submission" date="2024-02" db="EMBL/GenBank/DDBJ databases">
        <title>Chromosome-level genome assembly of the Eurasian Minnow (Phoxinus phoxinus).</title>
        <authorList>
            <person name="Oriowo T.O."/>
            <person name="Martin S."/>
            <person name="Stange M."/>
            <person name="Chrysostomakis Y."/>
            <person name="Brown T."/>
            <person name="Winkler S."/>
            <person name="Kukowka S."/>
            <person name="Myers E.W."/>
            <person name="Bohne A."/>
        </authorList>
    </citation>
    <scope>NUCLEOTIDE SEQUENCE [LARGE SCALE GENOMIC DNA]</scope>
    <source>
        <strain evidence="2">ZFMK-TIS-60720</strain>
        <tissue evidence="2">Whole Organism</tissue>
    </source>
</reference>
<name>A0AAN9DFU7_9TELE</name>
<gene>
    <name evidence="2" type="ORF">R3I93_002903</name>
</gene>